<dbReference type="GO" id="GO:0006355">
    <property type="term" value="P:regulation of DNA-templated transcription"/>
    <property type="evidence" value="ECO:0007669"/>
    <property type="project" value="InterPro"/>
</dbReference>
<name>A0A8H6FSF6_9LECA</name>
<keyword evidence="3" id="KW-1185">Reference proteome</keyword>
<dbReference type="GeneID" id="59289386"/>
<dbReference type="RefSeq" id="XP_037163307.1">
    <property type="nucleotide sequence ID" value="XM_037309630.1"/>
</dbReference>
<comment type="caution">
    <text evidence="2">The sequence shown here is derived from an EMBL/GenBank/DDBJ whole genome shotgun (WGS) entry which is preliminary data.</text>
</comment>
<reference evidence="2 3" key="1">
    <citation type="journal article" date="2020" name="Genomics">
        <title>Complete, high-quality genomes from long-read metagenomic sequencing of two wolf lichen thalli reveals enigmatic genome architecture.</title>
        <authorList>
            <person name="McKenzie S.K."/>
            <person name="Walston R.F."/>
            <person name="Allen J.L."/>
        </authorList>
    </citation>
    <scope>NUCLEOTIDE SEQUENCE [LARGE SCALE GENOMIC DNA]</scope>
    <source>
        <strain evidence="2">WasteWater2</strain>
    </source>
</reference>
<proteinExistence type="predicted"/>
<dbReference type="OrthoDB" id="5431013at2759"/>
<dbReference type="AlphaFoldDB" id="A0A8H6FSF6"/>
<keyword evidence="1" id="KW-0812">Transmembrane</keyword>
<dbReference type="EMBL" id="JACCJC010000033">
    <property type="protein sequence ID" value="KAF6233900.1"/>
    <property type="molecule type" value="Genomic_DNA"/>
</dbReference>
<evidence type="ECO:0000313" key="3">
    <source>
        <dbReference type="Proteomes" id="UP000578531"/>
    </source>
</evidence>
<keyword evidence="1" id="KW-1133">Transmembrane helix</keyword>
<feature type="transmembrane region" description="Helical" evidence="1">
    <location>
        <begin position="6"/>
        <end position="27"/>
    </location>
</feature>
<accession>A0A8H6FSF6</accession>
<keyword evidence="1" id="KW-0472">Membrane</keyword>
<dbReference type="PANTHER" id="PTHR36167">
    <property type="entry name" value="C2H2 FINGER DOMAIN TRANSCRIPTION FACTOR (EUROFUNG)-RELATED"/>
    <property type="match status" value="1"/>
</dbReference>
<sequence length="245" mass="27943">MEALVVIGIIANFAGIVSLAIQLAELLKKAIDNARTADEKVQHIAAELRKLARGLTALQTLLDEDLKASGDRLFTDEDCRNIHRIVQQCDTIFRPIVVSFAKMGRVALPDAVDESGGTAVILHNTLTFEFSMLGRLMWHFKSREILQSVADLNELKASLMLIITKAEESRQNRRREKEMGRAAWKKWKWVVSLRQRWKSSALRHHHQSTTHLEEAKQQLCIDAAPAKDLSLWRHENRSHHLYLEG</sequence>
<protein>
    <recommendedName>
        <fullName evidence="4">Fungal N-terminal domain-containing protein</fullName>
    </recommendedName>
</protein>
<organism evidence="2 3">
    <name type="scientific">Letharia columbiana</name>
    <dbReference type="NCBI Taxonomy" id="112416"/>
    <lineage>
        <taxon>Eukaryota</taxon>
        <taxon>Fungi</taxon>
        <taxon>Dikarya</taxon>
        <taxon>Ascomycota</taxon>
        <taxon>Pezizomycotina</taxon>
        <taxon>Lecanoromycetes</taxon>
        <taxon>OSLEUM clade</taxon>
        <taxon>Lecanoromycetidae</taxon>
        <taxon>Lecanorales</taxon>
        <taxon>Lecanorineae</taxon>
        <taxon>Parmeliaceae</taxon>
        <taxon>Letharia</taxon>
    </lineage>
</organism>
<dbReference type="InterPro" id="IPR039327">
    <property type="entry name" value="CON7-like"/>
</dbReference>
<evidence type="ECO:0000313" key="2">
    <source>
        <dbReference type="EMBL" id="KAF6233900.1"/>
    </source>
</evidence>
<evidence type="ECO:0000256" key="1">
    <source>
        <dbReference type="SAM" id="Phobius"/>
    </source>
</evidence>
<gene>
    <name evidence="2" type="ORF">HO173_007730</name>
</gene>
<dbReference type="PANTHER" id="PTHR36167:SF3">
    <property type="entry name" value="C2H2 FINGER DOMAIN TRANSCRIPTION FACTOR (EUROFUNG)-RELATED"/>
    <property type="match status" value="1"/>
</dbReference>
<evidence type="ECO:0008006" key="4">
    <source>
        <dbReference type="Google" id="ProtNLM"/>
    </source>
</evidence>
<dbReference type="Proteomes" id="UP000578531">
    <property type="component" value="Unassembled WGS sequence"/>
</dbReference>